<evidence type="ECO:0000256" key="1">
    <source>
        <dbReference type="SAM" id="MobiDB-lite"/>
    </source>
</evidence>
<dbReference type="PANTHER" id="PTHR35510:SF1">
    <property type="entry name" value="DBH-LIKE MONOOXYGENASE"/>
    <property type="match status" value="1"/>
</dbReference>
<dbReference type="EMBL" id="PYDT01000008">
    <property type="protein sequence ID" value="THU52764.1"/>
    <property type="molecule type" value="Genomic_DNA"/>
</dbReference>
<protein>
    <submittedName>
        <fullName evidence="2">Uncharacterized protein</fullName>
    </submittedName>
</protein>
<name>A0A4S8IWP1_MUSBA</name>
<sequence>MAGFLTGRAKRKEPEEVYHDFSYFSLSSPATKIRRLDADMLPMIEENEATAMPRFKQQLPIEQISTSTYGMPDIRPVTVHSIAACPPIEKGAFVYDSAEATPFLSPVGPNVSFRVSSDLIRGIKNHAFKLWDQTMAKMDDKIPVSNNWLALVPWVPPQATVGAFEYAGSQSGSQSSQEPMEAEEAGAAPMAVEENREQMVSGIDVDVIQQWQQHCMAPEFLPNTPSRLMS</sequence>
<comment type="caution">
    <text evidence="2">The sequence shown here is derived from an EMBL/GenBank/DDBJ whole genome shotgun (WGS) entry which is preliminary data.</text>
</comment>
<dbReference type="Proteomes" id="UP000317650">
    <property type="component" value="Chromosome 10"/>
</dbReference>
<accession>A0A4S8IWP1</accession>
<feature type="region of interest" description="Disordered" evidence="1">
    <location>
        <begin position="167"/>
        <end position="191"/>
    </location>
</feature>
<evidence type="ECO:0000313" key="3">
    <source>
        <dbReference type="Proteomes" id="UP000317650"/>
    </source>
</evidence>
<reference evidence="2 3" key="1">
    <citation type="journal article" date="2019" name="Nat. Plants">
        <title>Genome sequencing of Musa balbisiana reveals subgenome evolution and function divergence in polyploid bananas.</title>
        <authorList>
            <person name="Yao X."/>
        </authorList>
    </citation>
    <scope>NUCLEOTIDE SEQUENCE [LARGE SCALE GENOMIC DNA]</scope>
    <source>
        <strain evidence="3">cv. DH-PKW</strain>
        <tissue evidence="2">Leaves</tissue>
    </source>
</reference>
<organism evidence="2 3">
    <name type="scientific">Musa balbisiana</name>
    <name type="common">Banana</name>
    <dbReference type="NCBI Taxonomy" id="52838"/>
    <lineage>
        <taxon>Eukaryota</taxon>
        <taxon>Viridiplantae</taxon>
        <taxon>Streptophyta</taxon>
        <taxon>Embryophyta</taxon>
        <taxon>Tracheophyta</taxon>
        <taxon>Spermatophyta</taxon>
        <taxon>Magnoliopsida</taxon>
        <taxon>Liliopsida</taxon>
        <taxon>Zingiberales</taxon>
        <taxon>Musaceae</taxon>
        <taxon>Musa</taxon>
    </lineage>
</organism>
<gene>
    <name evidence="2" type="ORF">C4D60_Mb10t07370</name>
</gene>
<dbReference type="PANTHER" id="PTHR35510">
    <property type="entry name" value="DBH-LIKE MONOOXYGENASE"/>
    <property type="match status" value="1"/>
</dbReference>
<feature type="compositionally biased region" description="Low complexity" evidence="1">
    <location>
        <begin position="168"/>
        <end position="191"/>
    </location>
</feature>
<keyword evidence="3" id="KW-1185">Reference proteome</keyword>
<dbReference type="AlphaFoldDB" id="A0A4S8IWP1"/>
<evidence type="ECO:0000313" key="2">
    <source>
        <dbReference type="EMBL" id="THU52764.1"/>
    </source>
</evidence>
<proteinExistence type="predicted"/>